<dbReference type="EMBL" id="LKCW01000433">
    <property type="protein sequence ID" value="KPM33997.1"/>
    <property type="molecule type" value="Genomic_DNA"/>
</dbReference>
<dbReference type="Proteomes" id="UP000050424">
    <property type="component" value="Unassembled WGS sequence"/>
</dbReference>
<feature type="non-terminal residue" evidence="1">
    <location>
        <position position="1"/>
    </location>
</feature>
<keyword evidence="2" id="KW-1185">Reference proteome</keyword>
<comment type="caution">
    <text evidence="1">The sequence shown here is derived from an EMBL/GenBank/DDBJ whole genome shotgun (WGS) entry which is preliminary data.</text>
</comment>
<protein>
    <submittedName>
        <fullName evidence="1">Uncharacterized protein</fullName>
    </submittedName>
</protein>
<evidence type="ECO:0000313" key="2">
    <source>
        <dbReference type="Proteomes" id="UP000050424"/>
    </source>
</evidence>
<accession>A0A0P7B558</accession>
<evidence type="ECO:0000313" key="1">
    <source>
        <dbReference type="EMBL" id="KPM33997.1"/>
    </source>
</evidence>
<name>A0A0P7B558_9HYPO</name>
<reference evidence="1 2" key="1">
    <citation type="submission" date="2015-09" db="EMBL/GenBank/DDBJ databases">
        <title>Draft genome of a European isolate of the apple canker pathogen Neonectria ditissima.</title>
        <authorList>
            <person name="Gomez-Cortecero A."/>
            <person name="Harrison R.J."/>
            <person name="Armitage A.D."/>
        </authorList>
    </citation>
    <scope>NUCLEOTIDE SEQUENCE [LARGE SCALE GENOMIC DNA]</scope>
    <source>
        <strain evidence="1 2">R09/05</strain>
    </source>
</reference>
<dbReference type="AlphaFoldDB" id="A0A0P7B558"/>
<organism evidence="1 2">
    <name type="scientific">Neonectria ditissima</name>
    <dbReference type="NCBI Taxonomy" id="78410"/>
    <lineage>
        <taxon>Eukaryota</taxon>
        <taxon>Fungi</taxon>
        <taxon>Dikarya</taxon>
        <taxon>Ascomycota</taxon>
        <taxon>Pezizomycotina</taxon>
        <taxon>Sordariomycetes</taxon>
        <taxon>Hypocreomycetidae</taxon>
        <taxon>Hypocreales</taxon>
        <taxon>Nectriaceae</taxon>
        <taxon>Neonectria</taxon>
    </lineage>
</organism>
<gene>
    <name evidence="1" type="ORF">AK830_g12572</name>
</gene>
<proteinExistence type="predicted"/>
<sequence>CRCVSADGSVGCRSGANVGGGGAACATAAVVDGDAMDGGGDVGCRGESDRDADADAEDDDEAAAAVDMVCGLGAWGLRACHCVRANCRALCDSREMAKVF</sequence>